<keyword evidence="2" id="KW-1185">Reference proteome</keyword>
<accession>A0A2Z7B1U8</accession>
<dbReference type="AlphaFoldDB" id="A0A2Z7B1U8"/>
<evidence type="ECO:0000313" key="1">
    <source>
        <dbReference type="EMBL" id="KZV27734.1"/>
    </source>
</evidence>
<protein>
    <submittedName>
        <fullName evidence="1">Uncharacterized protein</fullName>
    </submittedName>
</protein>
<sequence>MIATDTSREKSIARYILRLEDQPLVERITYPMRRHLVKWMRRRFEDQSMICLAIDFSIQSTGCLTYGMEPVVGRVLRRRFVCLGILRCGVRPADDFGYLLVWEIGGVDWFCRWTIVELIPVVASAIYRKTCVKVRIRACITARLWLGRFVVAGVWNGRACWLCPVEDCVCYCVIAVLHMFICLRSSMLHTRMIFHSSFVAFVPCCIAVVSYQDARASGNIALSSPCRVLIAPMRRVANYHNS</sequence>
<reference evidence="1 2" key="1">
    <citation type="journal article" date="2015" name="Proc. Natl. Acad. Sci. U.S.A.">
        <title>The resurrection genome of Boea hygrometrica: A blueprint for survival of dehydration.</title>
        <authorList>
            <person name="Xiao L."/>
            <person name="Yang G."/>
            <person name="Zhang L."/>
            <person name="Yang X."/>
            <person name="Zhao S."/>
            <person name="Ji Z."/>
            <person name="Zhou Q."/>
            <person name="Hu M."/>
            <person name="Wang Y."/>
            <person name="Chen M."/>
            <person name="Xu Y."/>
            <person name="Jin H."/>
            <person name="Xiao X."/>
            <person name="Hu G."/>
            <person name="Bao F."/>
            <person name="Hu Y."/>
            <person name="Wan P."/>
            <person name="Li L."/>
            <person name="Deng X."/>
            <person name="Kuang T."/>
            <person name="Xiang C."/>
            <person name="Zhu J.K."/>
            <person name="Oliver M.J."/>
            <person name="He Y."/>
        </authorList>
    </citation>
    <scope>NUCLEOTIDE SEQUENCE [LARGE SCALE GENOMIC DNA]</scope>
    <source>
        <strain evidence="2">cv. XS01</strain>
    </source>
</reference>
<evidence type="ECO:0000313" key="2">
    <source>
        <dbReference type="Proteomes" id="UP000250235"/>
    </source>
</evidence>
<dbReference type="EMBL" id="KV010332">
    <property type="protein sequence ID" value="KZV27734.1"/>
    <property type="molecule type" value="Genomic_DNA"/>
</dbReference>
<gene>
    <name evidence="1" type="ORF">F511_03972</name>
</gene>
<organism evidence="1 2">
    <name type="scientific">Dorcoceras hygrometricum</name>
    <dbReference type="NCBI Taxonomy" id="472368"/>
    <lineage>
        <taxon>Eukaryota</taxon>
        <taxon>Viridiplantae</taxon>
        <taxon>Streptophyta</taxon>
        <taxon>Embryophyta</taxon>
        <taxon>Tracheophyta</taxon>
        <taxon>Spermatophyta</taxon>
        <taxon>Magnoliopsida</taxon>
        <taxon>eudicotyledons</taxon>
        <taxon>Gunneridae</taxon>
        <taxon>Pentapetalae</taxon>
        <taxon>asterids</taxon>
        <taxon>lamiids</taxon>
        <taxon>Lamiales</taxon>
        <taxon>Gesneriaceae</taxon>
        <taxon>Didymocarpoideae</taxon>
        <taxon>Trichosporeae</taxon>
        <taxon>Loxocarpinae</taxon>
        <taxon>Dorcoceras</taxon>
    </lineage>
</organism>
<dbReference type="Proteomes" id="UP000250235">
    <property type="component" value="Unassembled WGS sequence"/>
</dbReference>
<name>A0A2Z7B1U8_9LAMI</name>
<proteinExistence type="predicted"/>